<dbReference type="InParanoid" id="G3HWD1"/>
<evidence type="ECO:0000313" key="2">
    <source>
        <dbReference type="Proteomes" id="UP000001075"/>
    </source>
</evidence>
<dbReference type="AlphaFoldDB" id="G3HWD1"/>
<reference evidence="2" key="1">
    <citation type="journal article" date="2011" name="Nat. Biotechnol.">
        <title>The genomic sequence of the Chinese hamster ovary (CHO)-K1 cell line.</title>
        <authorList>
            <person name="Xu X."/>
            <person name="Nagarajan H."/>
            <person name="Lewis N.E."/>
            <person name="Pan S."/>
            <person name="Cai Z."/>
            <person name="Liu X."/>
            <person name="Chen W."/>
            <person name="Xie M."/>
            <person name="Wang W."/>
            <person name="Hammond S."/>
            <person name="Andersen M.R."/>
            <person name="Neff N."/>
            <person name="Passarelli B."/>
            <person name="Koh W."/>
            <person name="Fan H.C."/>
            <person name="Wang J."/>
            <person name="Gui Y."/>
            <person name="Lee K.H."/>
            <person name="Betenbaugh M.J."/>
            <person name="Quake S.R."/>
            <person name="Famili I."/>
            <person name="Palsson B.O."/>
            <person name="Wang J."/>
        </authorList>
    </citation>
    <scope>NUCLEOTIDE SEQUENCE [LARGE SCALE GENOMIC DNA]</scope>
    <source>
        <strain evidence="2">CHO K1 cell line</strain>
    </source>
</reference>
<sequence>MEGHRRDVYLTVRGGRYTVFGDLETVVLKTLVVFRRQMFIHQYSSETQLGNLQGRCLGTSVPKIHDEIRRGKPDSYSCISIHEAILHHFYAHGWPQTFSSETQNSLWMCMLAYQTLGSHYTHECVWHVTRIHMHT</sequence>
<protein>
    <submittedName>
        <fullName evidence="1">Uncharacterized protein</fullName>
    </submittedName>
</protein>
<proteinExistence type="predicted"/>
<gene>
    <name evidence="1" type="ORF">I79_015287</name>
</gene>
<name>G3HWD1_CRIGR</name>
<accession>G3HWD1</accession>
<organism evidence="1 2">
    <name type="scientific">Cricetulus griseus</name>
    <name type="common">Chinese hamster</name>
    <name type="synonym">Cricetulus barabensis griseus</name>
    <dbReference type="NCBI Taxonomy" id="10029"/>
    <lineage>
        <taxon>Eukaryota</taxon>
        <taxon>Metazoa</taxon>
        <taxon>Chordata</taxon>
        <taxon>Craniata</taxon>
        <taxon>Vertebrata</taxon>
        <taxon>Euteleostomi</taxon>
        <taxon>Mammalia</taxon>
        <taxon>Eutheria</taxon>
        <taxon>Euarchontoglires</taxon>
        <taxon>Glires</taxon>
        <taxon>Rodentia</taxon>
        <taxon>Myomorpha</taxon>
        <taxon>Muroidea</taxon>
        <taxon>Cricetidae</taxon>
        <taxon>Cricetinae</taxon>
        <taxon>Cricetulus</taxon>
    </lineage>
</organism>
<evidence type="ECO:0000313" key="1">
    <source>
        <dbReference type="EMBL" id="EGW01903.1"/>
    </source>
</evidence>
<dbReference type="Proteomes" id="UP000001075">
    <property type="component" value="Unassembled WGS sequence"/>
</dbReference>
<dbReference type="EMBL" id="JH000829">
    <property type="protein sequence ID" value="EGW01903.1"/>
    <property type="molecule type" value="Genomic_DNA"/>
</dbReference>